<gene>
    <name evidence="2" type="ORF">SAMN05660299_00147</name>
</gene>
<dbReference type="EMBL" id="FNHQ01000001">
    <property type="protein sequence ID" value="SDM07349.1"/>
    <property type="molecule type" value="Genomic_DNA"/>
</dbReference>
<protein>
    <recommendedName>
        <fullName evidence="4">Addiction module antidote protein, HigA family</fullName>
    </recommendedName>
</protein>
<dbReference type="Gene3D" id="1.10.260.40">
    <property type="entry name" value="lambda repressor-like DNA-binding domains"/>
    <property type="match status" value="1"/>
</dbReference>
<sequence length="95" mass="10668">MNKTNSDIKYTSASKKSQTMHPGKIIEAYIESVEMTTETLSKTLGIPTENLKSIMTGDADCPFDIISKLAKITKIPLDKWLECKKQEDSKDKQSK</sequence>
<evidence type="ECO:0008006" key="4">
    <source>
        <dbReference type="Google" id="ProtNLM"/>
    </source>
</evidence>
<organism evidence="2 3">
    <name type="scientific">Megasphaera paucivorans</name>
    <dbReference type="NCBI Taxonomy" id="349095"/>
    <lineage>
        <taxon>Bacteria</taxon>
        <taxon>Bacillati</taxon>
        <taxon>Bacillota</taxon>
        <taxon>Negativicutes</taxon>
        <taxon>Veillonellales</taxon>
        <taxon>Veillonellaceae</taxon>
        <taxon>Megasphaera</taxon>
    </lineage>
</organism>
<dbReference type="InterPro" id="IPR001387">
    <property type="entry name" value="Cro/C1-type_HTH"/>
</dbReference>
<evidence type="ECO:0000313" key="3">
    <source>
        <dbReference type="Proteomes" id="UP000199309"/>
    </source>
</evidence>
<evidence type="ECO:0000256" key="1">
    <source>
        <dbReference type="SAM" id="MobiDB-lite"/>
    </source>
</evidence>
<dbReference type="Proteomes" id="UP000199309">
    <property type="component" value="Unassembled WGS sequence"/>
</dbReference>
<reference evidence="2 3" key="1">
    <citation type="submission" date="2016-10" db="EMBL/GenBank/DDBJ databases">
        <authorList>
            <person name="de Groot N.N."/>
        </authorList>
    </citation>
    <scope>NUCLEOTIDE SEQUENCE [LARGE SCALE GENOMIC DNA]</scope>
    <source>
        <strain evidence="2 3">DSM 16981</strain>
    </source>
</reference>
<proteinExistence type="predicted"/>
<dbReference type="InterPro" id="IPR010982">
    <property type="entry name" value="Lambda_DNA-bd_dom_sf"/>
</dbReference>
<dbReference type="GO" id="GO:0003677">
    <property type="term" value="F:DNA binding"/>
    <property type="evidence" value="ECO:0007669"/>
    <property type="project" value="InterPro"/>
</dbReference>
<dbReference type="CDD" id="cd00093">
    <property type="entry name" value="HTH_XRE"/>
    <property type="match status" value="1"/>
</dbReference>
<dbReference type="SUPFAM" id="SSF47413">
    <property type="entry name" value="lambda repressor-like DNA-binding domains"/>
    <property type="match status" value="1"/>
</dbReference>
<name>A0A1G9Q8R4_9FIRM</name>
<dbReference type="AlphaFoldDB" id="A0A1G9Q8R4"/>
<evidence type="ECO:0000313" key="2">
    <source>
        <dbReference type="EMBL" id="SDM07349.1"/>
    </source>
</evidence>
<accession>A0A1G9Q8R4</accession>
<dbReference type="RefSeq" id="WP_091647302.1">
    <property type="nucleotide sequence ID" value="NZ_FNHQ01000001.1"/>
</dbReference>
<keyword evidence="3" id="KW-1185">Reference proteome</keyword>
<feature type="region of interest" description="Disordered" evidence="1">
    <location>
        <begin position="1"/>
        <end position="20"/>
    </location>
</feature>